<keyword evidence="5 8" id="KW-1133">Transmembrane helix</keyword>
<gene>
    <name evidence="10" type="ORF">VM1G_01882</name>
</gene>
<evidence type="ECO:0000256" key="7">
    <source>
        <dbReference type="SAM" id="MobiDB-lite"/>
    </source>
</evidence>
<comment type="subcellular location">
    <subcellularLocation>
        <location evidence="1">Membrane</location>
        <topology evidence="1">Multi-pass membrane protein</topology>
    </subcellularLocation>
</comment>
<feature type="compositionally biased region" description="Polar residues" evidence="7">
    <location>
        <begin position="8"/>
        <end position="25"/>
    </location>
</feature>
<keyword evidence="3" id="KW-0813">Transport</keyword>
<feature type="transmembrane region" description="Helical" evidence="8">
    <location>
        <begin position="153"/>
        <end position="174"/>
    </location>
</feature>
<feature type="transmembrane region" description="Helical" evidence="8">
    <location>
        <begin position="58"/>
        <end position="76"/>
    </location>
</feature>
<proteinExistence type="inferred from homology"/>
<dbReference type="SUPFAM" id="SSF103473">
    <property type="entry name" value="MFS general substrate transporter"/>
    <property type="match status" value="1"/>
</dbReference>
<feature type="transmembrane region" description="Helical" evidence="8">
    <location>
        <begin position="217"/>
        <end position="237"/>
    </location>
</feature>
<feature type="transmembrane region" description="Helical" evidence="8">
    <location>
        <begin position="289"/>
        <end position="310"/>
    </location>
</feature>
<dbReference type="Gene3D" id="1.20.1250.20">
    <property type="entry name" value="MFS general substrate transporter like domains"/>
    <property type="match status" value="2"/>
</dbReference>
<feature type="transmembrane region" description="Helical" evidence="8">
    <location>
        <begin position="526"/>
        <end position="553"/>
    </location>
</feature>
<dbReference type="EMBL" id="CM003099">
    <property type="protein sequence ID" value="KUI66843.1"/>
    <property type="molecule type" value="Genomic_DNA"/>
</dbReference>
<evidence type="ECO:0000313" key="10">
    <source>
        <dbReference type="EMBL" id="KUI66843.1"/>
    </source>
</evidence>
<feature type="transmembrane region" description="Helical" evidence="8">
    <location>
        <begin position="362"/>
        <end position="381"/>
    </location>
</feature>
<evidence type="ECO:0000256" key="8">
    <source>
        <dbReference type="SAM" id="Phobius"/>
    </source>
</evidence>
<feature type="transmembrane region" description="Helical" evidence="8">
    <location>
        <begin position="127"/>
        <end position="147"/>
    </location>
</feature>
<feature type="region of interest" description="Disordered" evidence="7">
    <location>
        <begin position="1"/>
        <end position="46"/>
    </location>
</feature>
<evidence type="ECO:0000256" key="1">
    <source>
        <dbReference type="ARBA" id="ARBA00004141"/>
    </source>
</evidence>
<keyword evidence="11" id="KW-1185">Reference proteome</keyword>
<evidence type="ECO:0000256" key="2">
    <source>
        <dbReference type="ARBA" id="ARBA00007520"/>
    </source>
</evidence>
<feature type="transmembrane region" description="Helical" evidence="8">
    <location>
        <begin position="98"/>
        <end position="120"/>
    </location>
</feature>
<evidence type="ECO:0000259" key="9">
    <source>
        <dbReference type="PROSITE" id="PS50850"/>
    </source>
</evidence>
<dbReference type="SMR" id="A0A194VSD4"/>
<organism evidence="10 11">
    <name type="scientific">Cytospora mali</name>
    <name type="common">Apple Valsa canker fungus</name>
    <name type="synonym">Valsa mali</name>
    <dbReference type="NCBI Taxonomy" id="578113"/>
    <lineage>
        <taxon>Eukaryota</taxon>
        <taxon>Fungi</taxon>
        <taxon>Dikarya</taxon>
        <taxon>Ascomycota</taxon>
        <taxon>Pezizomycotina</taxon>
        <taxon>Sordariomycetes</taxon>
        <taxon>Sordariomycetidae</taxon>
        <taxon>Diaporthales</taxon>
        <taxon>Cytosporaceae</taxon>
        <taxon>Cytospora</taxon>
    </lineage>
</organism>
<dbReference type="InterPro" id="IPR011701">
    <property type="entry name" value="MFS"/>
</dbReference>
<dbReference type="OrthoDB" id="10021397at2759"/>
<feature type="transmembrane region" description="Helical" evidence="8">
    <location>
        <begin position="393"/>
        <end position="412"/>
    </location>
</feature>
<name>A0A194VSD4_CYTMA</name>
<evidence type="ECO:0000256" key="5">
    <source>
        <dbReference type="ARBA" id="ARBA00022989"/>
    </source>
</evidence>
<dbReference type="PROSITE" id="PS50850">
    <property type="entry name" value="MFS"/>
    <property type="match status" value="1"/>
</dbReference>
<feature type="transmembrane region" description="Helical" evidence="8">
    <location>
        <begin position="257"/>
        <end position="277"/>
    </location>
</feature>
<dbReference type="GO" id="GO:0005886">
    <property type="term" value="C:plasma membrane"/>
    <property type="evidence" value="ECO:0007669"/>
    <property type="project" value="TreeGrafter"/>
</dbReference>
<evidence type="ECO:0000256" key="4">
    <source>
        <dbReference type="ARBA" id="ARBA00022692"/>
    </source>
</evidence>
<evidence type="ECO:0000256" key="6">
    <source>
        <dbReference type="ARBA" id="ARBA00023136"/>
    </source>
</evidence>
<reference evidence="10" key="1">
    <citation type="submission" date="2014-12" db="EMBL/GenBank/DDBJ databases">
        <title>Genome Sequence of Valsa Canker Pathogens Uncovers a Specific Adaption of Colonization on Woody Bark.</title>
        <authorList>
            <person name="Yin Z."/>
            <person name="Liu H."/>
            <person name="Gao X."/>
            <person name="Li Z."/>
            <person name="Song N."/>
            <person name="Ke X."/>
            <person name="Dai Q."/>
            <person name="Wu Y."/>
            <person name="Sun Y."/>
            <person name="Xu J.-R."/>
            <person name="Kang Z.K."/>
            <person name="Wang L."/>
            <person name="Huang L."/>
        </authorList>
    </citation>
    <scope>NUCLEOTIDE SEQUENCE [LARGE SCALE GENOMIC DNA]</scope>
    <source>
        <strain evidence="10">03-8</strain>
    </source>
</reference>
<evidence type="ECO:0000256" key="3">
    <source>
        <dbReference type="ARBA" id="ARBA00022448"/>
    </source>
</evidence>
<evidence type="ECO:0000313" key="11">
    <source>
        <dbReference type="Proteomes" id="UP000078559"/>
    </source>
</evidence>
<keyword evidence="4 8" id="KW-0812">Transmembrane</keyword>
<protein>
    <submittedName>
        <fullName evidence="10">HC-toxin efflux carrier TOXA</fullName>
    </submittedName>
</protein>
<accession>A0A194VSD4</accession>
<feature type="transmembrane region" description="Helical" evidence="8">
    <location>
        <begin position="330"/>
        <end position="350"/>
    </location>
</feature>
<dbReference type="InterPro" id="IPR036259">
    <property type="entry name" value="MFS_trans_sf"/>
</dbReference>
<sequence>MSIPVDNISPNQPHGHSVHETSQSSADHRGQDDEKGEAEQVLPEGDESEVKTRSIRGFRWLIICISLYVTCFLYGLDTTIAADVQGSVTETFGHVEQLSWIGAGFPLGSVCIILLLGTLYNTFNIKWVLISTVVLFEAGSALCGGAPTMSALIVGRVIAGAGGSGIYLGSLQYFAVMTMEKERGFYMSLIGAFWGLGAVLGPVLGGAFSVSSATWRWAFYINLVIGAVSAPAFIFCLPPIHPMEGVSIRARLARIDFLGFFLGAGVWVSFLLAFTMAGGQWPWNDGRTIATFVVFGVVLVLYILQQYFAILTTPSQRAFPGHLLRDRTQVLLYIVTAAGTTTLYVVVYYIPVYFQFVNNDQALMAAVRLLPFIVIAVAVNLASGSLLHYIKVYMVIFIIAGIFLVAGGGPLVVYLDPSSATGTIYGLTVLVAVGSGLSMVTGYTIATLTTRPEDAGAALSMQNISQIGGQVIALAVAGQIYQSTAFRNLSAVLAGNGFSDQEIRGAVAGAQSTLFEKLDGELREKAILAVTGAMQMTFVLIPVAGGVMLITALCMKREKLFGKAVAVGI</sequence>
<dbReference type="AlphaFoldDB" id="A0A194VSD4"/>
<dbReference type="PANTHER" id="PTHR23501">
    <property type="entry name" value="MAJOR FACILITATOR SUPERFAMILY"/>
    <property type="match status" value="1"/>
</dbReference>
<dbReference type="PANTHER" id="PTHR23501:SF12">
    <property type="entry name" value="MAJOR FACILITATOR SUPERFAMILY (MFS) PROFILE DOMAIN-CONTAINING PROTEIN-RELATED"/>
    <property type="match status" value="1"/>
</dbReference>
<feature type="transmembrane region" description="Helical" evidence="8">
    <location>
        <begin position="424"/>
        <end position="446"/>
    </location>
</feature>
<feature type="transmembrane region" description="Helical" evidence="8">
    <location>
        <begin position="186"/>
        <end position="205"/>
    </location>
</feature>
<comment type="similarity">
    <text evidence="2">Belongs to the major facilitator superfamily. TCR/Tet family.</text>
</comment>
<keyword evidence="6 8" id="KW-0472">Membrane</keyword>
<dbReference type="Pfam" id="PF07690">
    <property type="entry name" value="MFS_1"/>
    <property type="match status" value="1"/>
</dbReference>
<dbReference type="InterPro" id="IPR020846">
    <property type="entry name" value="MFS_dom"/>
</dbReference>
<dbReference type="Proteomes" id="UP000078559">
    <property type="component" value="Chromosome 2"/>
</dbReference>
<dbReference type="GO" id="GO:0022857">
    <property type="term" value="F:transmembrane transporter activity"/>
    <property type="evidence" value="ECO:0007669"/>
    <property type="project" value="InterPro"/>
</dbReference>
<feature type="transmembrane region" description="Helical" evidence="8">
    <location>
        <begin position="467"/>
        <end position="486"/>
    </location>
</feature>
<feature type="domain" description="Major facilitator superfamily (MFS) profile" evidence="9">
    <location>
        <begin position="63"/>
        <end position="560"/>
    </location>
</feature>